<dbReference type="Proteomes" id="UP000605970">
    <property type="component" value="Unassembled WGS sequence"/>
</dbReference>
<dbReference type="OrthoDB" id="5979581at2759"/>
<dbReference type="InterPro" id="IPR050235">
    <property type="entry name" value="CK1_Ser-Thr_kinase"/>
</dbReference>
<keyword evidence="3" id="KW-0808">Transferase</keyword>
<reference evidence="3" key="1">
    <citation type="journal article" date="2020" name="Ecol. Evol.">
        <title>Genome structure and content of the rice root-knot nematode (Meloidogyne graminicola).</title>
        <authorList>
            <person name="Phan N.T."/>
            <person name="Danchin E.G.J."/>
            <person name="Klopp C."/>
            <person name="Perfus-Barbeoch L."/>
            <person name="Kozlowski D.K."/>
            <person name="Koutsovoulos G.D."/>
            <person name="Lopez-Roques C."/>
            <person name="Bouchez O."/>
            <person name="Zahm M."/>
            <person name="Besnard G."/>
            <person name="Bellafiore S."/>
        </authorList>
    </citation>
    <scope>NUCLEOTIDE SEQUENCE</scope>
    <source>
        <strain evidence="3">VN-18</strain>
    </source>
</reference>
<feature type="region of interest" description="Disordered" evidence="1">
    <location>
        <begin position="1"/>
        <end position="24"/>
    </location>
</feature>
<feature type="domain" description="Protein kinase" evidence="2">
    <location>
        <begin position="76"/>
        <end position="339"/>
    </location>
</feature>
<evidence type="ECO:0000259" key="2">
    <source>
        <dbReference type="PROSITE" id="PS50011"/>
    </source>
</evidence>
<dbReference type="AlphaFoldDB" id="A0A8S9ZR76"/>
<evidence type="ECO:0000256" key="1">
    <source>
        <dbReference type="SAM" id="MobiDB-lite"/>
    </source>
</evidence>
<sequence length="362" mass="41493">MKTAIDISPYHVHHGDKSAGRKKHLDKLKPANVIHHSLKHKTARSIGHHPPQAAAIKAQSDTNAVNLAMGEIVGDFKVTGRLGAGGCGVVYKVISKKGKNYAMKVERTNLDKSEQLLPLEAHILKRLQSSPHATQFIQYGSCQAREGGFRVLIMGLLGPPLNELLKHQTKKHFSIMTVLKIGIQALRSIAFMHIIYFVHRDIKPSNFAIDQVNLKRIYLFDFGLARSIKTRGEPTMRKPRTDVPFRGTQAYCSLNAHKRMEHGRHDDLWSLIYMLVEFCTGSLPWQGKTRIITKLLKTKLMDFQYMFGCPIAFNSILNYLRRSDYYKRPDYLGIERAFFRMLESRHLKWNFALDWEVVRKSN</sequence>
<dbReference type="PANTHER" id="PTHR11909">
    <property type="entry name" value="CASEIN KINASE-RELATED"/>
    <property type="match status" value="1"/>
</dbReference>
<keyword evidence="3" id="KW-0418">Kinase</keyword>
<evidence type="ECO:0000313" key="4">
    <source>
        <dbReference type="Proteomes" id="UP000605970"/>
    </source>
</evidence>
<dbReference type="GO" id="GO:0004672">
    <property type="term" value="F:protein kinase activity"/>
    <property type="evidence" value="ECO:0007669"/>
    <property type="project" value="InterPro"/>
</dbReference>
<dbReference type="InterPro" id="IPR000719">
    <property type="entry name" value="Prot_kinase_dom"/>
</dbReference>
<name>A0A8S9ZR76_9BILA</name>
<dbReference type="InterPro" id="IPR011009">
    <property type="entry name" value="Kinase-like_dom_sf"/>
</dbReference>
<comment type="caution">
    <text evidence="3">The sequence shown here is derived from an EMBL/GenBank/DDBJ whole genome shotgun (WGS) entry which is preliminary data.</text>
</comment>
<dbReference type="Gene3D" id="1.10.510.10">
    <property type="entry name" value="Transferase(Phosphotransferase) domain 1"/>
    <property type="match status" value="1"/>
</dbReference>
<dbReference type="SMART" id="SM00220">
    <property type="entry name" value="S_TKc"/>
    <property type="match status" value="1"/>
</dbReference>
<dbReference type="Pfam" id="PF00069">
    <property type="entry name" value="Pkinase"/>
    <property type="match status" value="1"/>
</dbReference>
<organism evidence="3 4">
    <name type="scientific">Meloidogyne graminicola</name>
    <dbReference type="NCBI Taxonomy" id="189291"/>
    <lineage>
        <taxon>Eukaryota</taxon>
        <taxon>Metazoa</taxon>
        <taxon>Ecdysozoa</taxon>
        <taxon>Nematoda</taxon>
        <taxon>Chromadorea</taxon>
        <taxon>Rhabditida</taxon>
        <taxon>Tylenchina</taxon>
        <taxon>Tylenchomorpha</taxon>
        <taxon>Tylenchoidea</taxon>
        <taxon>Meloidogynidae</taxon>
        <taxon>Meloidogyninae</taxon>
        <taxon>Meloidogyne</taxon>
    </lineage>
</organism>
<dbReference type="GO" id="GO:0005524">
    <property type="term" value="F:ATP binding"/>
    <property type="evidence" value="ECO:0007669"/>
    <property type="project" value="InterPro"/>
</dbReference>
<accession>A0A8S9ZR76</accession>
<dbReference type="EMBL" id="JABEBT010000037">
    <property type="protein sequence ID" value="KAF7635786.1"/>
    <property type="molecule type" value="Genomic_DNA"/>
</dbReference>
<protein>
    <submittedName>
        <fullName evidence="3">Protein kinase domain-containing protein</fullName>
    </submittedName>
</protein>
<dbReference type="PROSITE" id="PS50011">
    <property type="entry name" value="PROTEIN_KINASE_DOM"/>
    <property type="match status" value="1"/>
</dbReference>
<proteinExistence type="predicted"/>
<evidence type="ECO:0000313" key="3">
    <source>
        <dbReference type="EMBL" id="KAF7635786.1"/>
    </source>
</evidence>
<gene>
    <name evidence="3" type="ORF">Mgra_00004699</name>
</gene>
<keyword evidence="4" id="KW-1185">Reference proteome</keyword>
<dbReference type="SUPFAM" id="SSF56112">
    <property type="entry name" value="Protein kinase-like (PK-like)"/>
    <property type="match status" value="1"/>
</dbReference>